<feature type="transmembrane region" description="Helical" evidence="5">
    <location>
        <begin position="122"/>
        <end position="145"/>
    </location>
</feature>
<dbReference type="Proteomes" id="UP001228376">
    <property type="component" value="Unassembled WGS sequence"/>
</dbReference>
<keyword evidence="4 5" id="KW-0472">Membrane</keyword>
<evidence type="ECO:0000256" key="3">
    <source>
        <dbReference type="ARBA" id="ARBA00022989"/>
    </source>
</evidence>
<comment type="subcellular location">
    <subcellularLocation>
        <location evidence="1">Membrane</location>
        <topology evidence="1">Multi-pass membrane protein</topology>
    </subcellularLocation>
</comment>
<feature type="transmembrane region" description="Helical" evidence="5">
    <location>
        <begin position="88"/>
        <end position="116"/>
    </location>
</feature>
<accession>A0ABU5CFC2</accession>
<keyword evidence="3 5" id="KW-1133">Transmembrane helix</keyword>
<dbReference type="Pfam" id="PF07681">
    <property type="entry name" value="DoxX"/>
    <property type="match status" value="1"/>
</dbReference>
<evidence type="ECO:0000256" key="5">
    <source>
        <dbReference type="SAM" id="Phobius"/>
    </source>
</evidence>
<comment type="caution">
    <text evidence="6">The sequence shown here is derived from an EMBL/GenBank/DDBJ whole genome shotgun (WGS) entry which is preliminary data.</text>
</comment>
<evidence type="ECO:0000313" key="6">
    <source>
        <dbReference type="EMBL" id="MDY0405009.1"/>
    </source>
</evidence>
<dbReference type="InterPro" id="IPR032808">
    <property type="entry name" value="DoxX"/>
</dbReference>
<dbReference type="RefSeq" id="WP_306068027.1">
    <property type="nucleotide sequence ID" value="NZ_JAROCA020000001.1"/>
</dbReference>
<evidence type="ECO:0000256" key="1">
    <source>
        <dbReference type="ARBA" id="ARBA00004141"/>
    </source>
</evidence>
<evidence type="ECO:0000256" key="2">
    <source>
        <dbReference type="ARBA" id="ARBA00022692"/>
    </source>
</evidence>
<dbReference type="PANTHER" id="PTHR39157:SF1">
    <property type="entry name" value="DOXX FAMILY PROTEIN"/>
    <property type="match status" value="1"/>
</dbReference>
<evidence type="ECO:0000313" key="7">
    <source>
        <dbReference type="Proteomes" id="UP001228376"/>
    </source>
</evidence>
<name>A0ABU5CFC2_9BACI</name>
<gene>
    <name evidence="6" type="ORF">P5G51_005980</name>
</gene>
<keyword evidence="2 5" id="KW-0812">Transmembrane</keyword>
<keyword evidence="7" id="KW-1185">Reference proteome</keyword>
<protein>
    <submittedName>
        <fullName evidence="6">DoxX family protein</fullName>
    </submittedName>
</protein>
<reference evidence="6 7" key="1">
    <citation type="submission" date="2023-10" db="EMBL/GenBank/DDBJ databases">
        <title>179-bfca-hs.</title>
        <authorList>
            <person name="Miliotis G."/>
            <person name="Sengupta P."/>
            <person name="Hameed A."/>
            <person name="Chuvochina M."/>
            <person name="Mcdonagh F."/>
            <person name="Simpson A.C."/>
            <person name="Singh N.K."/>
            <person name="Rekha P.D."/>
            <person name="Raman K."/>
            <person name="Hugenholtz P."/>
            <person name="Venkateswaran K."/>
        </authorList>
    </citation>
    <scope>NUCLEOTIDE SEQUENCE [LARGE SCALE GENOMIC DNA]</scope>
    <source>
        <strain evidence="6 7">179-BFC-A-HS</strain>
    </source>
</reference>
<evidence type="ECO:0000256" key="4">
    <source>
        <dbReference type="ARBA" id="ARBA00023136"/>
    </source>
</evidence>
<sequence>MWNHFIRHNKYAGAVLAVIRVYLGYTWLTAGIGKWMSGSFDASGFMKGAIASASGENPAVQGWWAAFLQHIALPNAELFSNVVMIGEILVGMALILGVFTNFAALMGIIMNFAYLFSGTVSINAQMVLLTTFLIVAGFNAGKFGLDRWIIPFMNRKLVKNGTPKKKVRTVH</sequence>
<organism evidence="6 7">
    <name type="scientific">Tigheibacillus jepli</name>
    <dbReference type="NCBI Taxonomy" id="3035914"/>
    <lineage>
        <taxon>Bacteria</taxon>
        <taxon>Bacillati</taxon>
        <taxon>Bacillota</taxon>
        <taxon>Bacilli</taxon>
        <taxon>Bacillales</taxon>
        <taxon>Bacillaceae</taxon>
        <taxon>Tigheibacillus</taxon>
    </lineage>
</organism>
<dbReference type="PANTHER" id="PTHR39157">
    <property type="entry name" value="INTEGRAL MEMBRANE PROTEIN-RELATED"/>
    <property type="match status" value="1"/>
</dbReference>
<dbReference type="EMBL" id="JAROCA020000001">
    <property type="protein sequence ID" value="MDY0405009.1"/>
    <property type="molecule type" value="Genomic_DNA"/>
</dbReference>
<proteinExistence type="predicted"/>